<name>A0A0F9ML43_9ZZZZ</name>
<proteinExistence type="predicted"/>
<gene>
    <name evidence="1" type="ORF">LCGC14_1368910</name>
</gene>
<accession>A0A0F9ML43</accession>
<protein>
    <submittedName>
        <fullName evidence="1">Uncharacterized protein</fullName>
    </submittedName>
</protein>
<organism evidence="1">
    <name type="scientific">marine sediment metagenome</name>
    <dbReference type="NCBI Taxonomy" id="412755"/>
    <lineage>
        <taxon>unclassified sequences</taxon>
        <taxon>metagenomes</taxon>
        <taxon>ecological metagenomes</taxon>
    </lineage>
</organism>
<evidence type="ECO:0000313" key="1">
    <source>
        <dbReference type="EMBL" id="KKM77545.1"/>
    </source>
</evidence>
<reference evidence="1" key="1">
    <citation type="journal article" date="2015" name="Nature">
        <title>Complex archaea that bridge the gap between prokaryotes and eukaryotes.</title>
        <authorList>
            <person name="Spang A."/>
            <person name="Saw J.H."/>
            <person name="Jorgensen S.L."/>
            <person name="Zaremba-Niedzwiedzka K."/>
            <person name="Martijn J."/>
            <person name="Lind A.E."/>
            <person name="van Eijk R."/>
            <person name="Schleper C."/>
            <person name="Guy L."/>
            <person name="Ettema T.J."/>
        </authorList>
    </citation>
    <scope>NUCLEOTIDE SEQUENCE</scope>
</reference>
<dbReference type="EMBL" id="LAZR01008626">
    <property type="protein sequence ID" value="KKM77545.1"/>
    <property type="molecule type" value="Genomic_DNA"/>
</dbReference>
<comment type="caution">
    <text evidence="1">The sequence shown here is derived from an EMBL/GenBank/DDBJ whole genome shotgun (WGS) entry which is preliminary data.</text>
</comment>
<dbReference type="AlphaFoldDB" id="A0A0F9ML43"/>
<sequence>MADPIETVLQDLGKMRGAAYNDLLRLPAPLPLRNALQVIDGMLGSLETEIRRVQRAVPLPSPQQLDQARDNLITQIAKASPRMVNREIVAQADRALAGLGFDAP</sequence>